<proteinExistence type="predicted"/>
<keyword evidence="3" id="KW-1185">Reference proteome</keyword>
<comment type="caution">
    <text evidence="2">The sequence shown here is derived from an EMBL/GenBank/DDBJ whole genome shotgun (WGS) entry which is preliminary data.</text>
</comment>
<feature type="compositionally biased region" description="Polar residues" evidence="1">
    <location>
        <begin position="16"/>
        <end position="39"/>
    </location>
</feature>
<name>A0ABW1Z7N2_9BACT</name>
<sequence>MPEAALYRRPARWSETGASPSSLYGFASQSPKQRPNSTLQHHRGHPTGQHCPQQWSVLADCLDAFPPQVEGLAQFLCERLQDTPHAIPTQIKTLSKIDHIRGTEVIDPAKLVQAVQKMVVSEPQIAALINWENRVSDAAADTIAQLVNLVPSDKRDTPALVVEIGRLLNALATEAVGASNVGKDRFAAVNEALLPILYDRVSRLRMAAPDERLWKQAIATPGKKADLSDEEAAHLNTMLHVDLDVSAVKPTDRGVVLECPAATLEDAPFREAFGMDTTSFLRDQLSLDPTANVRWILVQIEGICDYAQAQAGPALYVLGVETSAKQMKVSPQAVWQSPILAIENEQRQIFVNYRFCRTFTDALVKANNKHYRLREALTNDLVSRFHSYGARPGIIAFRQASLPKLSSAVAATPPESQDPGGAEQKAKPAENSAHDFTVPHQVD</sequence>
<protein>
    <submittedName>
        <fullName evidence="2">Uncharacterized protein</fullName>
    </submittedName>
</protein>
<evidence type="ECO:0000313" key="3">
    <source>
        <dbReference type="Proteomes" id="UP001596391"/>
    </source>
</evidence>
<dbReference type="Proteomes" id="UP001596391">
    <property type="component" value="Unassembled WGS sequence"/>
</dbReference>
<feature type="region of interest" description="Disordered" evidence="1">
    <location>
        <begin position="407"/>
        <end position="443"/>
    </location>
</feature>
<accession>A0ABW1Z7N2</accession>
<gene>
    <name evidence="2" type="ORF">ACFQBQ_03555</name>
</gene>
<feature type="region of interest" description="Disordered" evidence="1">
    <location>
        <begin position="1"/>
        <end position="51"/>
    </location>
</feature>
<organism evidence="2 3">
    <name type="scientific">Granulicella cerasi</name>
    <dbReference type="NCBI Taxonomy" id="741063"/>
    <lineage>
        <taxon>Bacteria</taxon>
        <taxon>Pseudomonadati</taxon>
        <taxon>Acidobacteriota</taxon>
        <taxon>Terriglobia</taxon>
        <taxon>Terriglobales</taxon>
        <taxon>Acidobacteriaceae</taxon>
        <taxon>Granulicella</taxon>
    </lineage>
</organism>
<dbReference type="RefSeq" id="WP_390233917.1">
    <property type="nucleotide sequence ID" value="NZ_JBHSWI010000001.1"/>
</dbReference>
<reference evidence="3" key="1">
    <citation type="journal article" date="2019" name="Int. J. Syst. Evol. Microbiol.">
        <title>The Global Catalogue of Microorganisms (GCM) 10K type strain sequencing project: providing services to taxonomists for standard genome sequencing and annotation.</title>
        <authorList>
            <consortium name="The Broad Institute Genomics Platform"/>
            <consortium name="The Broad Institute Genome Sequencing Center for Infectious Disease"/>
            <person name="Wu L."/>
            <person name="Ma J."/>
        </authorList>
    </citation>
    <scope>NUCLEOTIDE SEQUENCE [LARGE SCALE GENOMIC DNA]</scope>
    <source>
        <strain evidence="3">CGMCC 1.16026</strain>
    </source>
</reference>
<dbReference type="EMBL" id="JBHSWI010000001">
    <property type="protein sequence ID" value="MFC6644681.1"/>
    <property type="molecule type" value="Genomic_DNA"/>
</dbReference>
<evidence type="ECO:0000256" key="1">
    <source>
        <dbReference type="SAM" id="MobiDB-lite"/>
    </source>
</evidence>
<evidence type="ECO:0000313" key="2">
    <source>
        <dbReference type="EMBL" id="MFC6644681.1"/>
    </source>
</evidence>